<sequence length="365" mass="39811">MSDIVSDVAHRAKETLGIAVPAKPNTRRTATGTRTRRKSSRVVSGPQAAPEGLGAQADVARGFIERLDAISRKLSQLGIHENADTSSVHSASATVVDVPASAEALRNAAEVPVLRRFNIVKPQEKDMCLEMFAPLQAVPGREDLGRVLLETPKVKIPIHFSVYEWLQGQVEEHVLDEVFSIVEEVGNVCPRLTPRVETALQVQVTGGVTESMQQSVLDTFLASILGTATEHMGLDTKIDRNANETSMTSARHRPGYILMINGLLVFKGEEKASGKVRTSAKQLVDKMLPGSVGKNGKLDYLLGYATAGSRILFECIYGDDEMSECSDILNLERVSDRVTLLVILINAMRVARTLYDDKHKQKPAA</sequence>
<evidence type="ECO:0000313" key="3">
    <source>
        <dbReference type="Proteomes" id="UP001143981"/>
    </source>
</evidence>
<gene>
    <name evidence="2" type="ORF">LPJ61_000050</name>
</gene>
<evidence type="ECO:0000313" key="2">
    <source>
        <dbReference type="EMBL" id="KAJ1736266.1"/>
    </source>
</evidence>
<dbReference type="OrthoDB" id="2438138at2759"/>
<accession>A0A9W7YCD2</accession>
<keyword evidence="3" id="KW-1185">Reference proteome</keyword>
<feature type="region of interest" description="Disordered" evidence="1">
    <location>
        <begin position="22"/>
        <end position="51"/>
    </location>
</feature>
<comment type="caution">
    <text evidence="2">The sequence shown here is derived from an EMBL/GenBank/DDBJ whole genome shotgun (WGS) entry which is preliminary data.</text>
</comment>
<dbReference type="EMBL" id="JANBOI010000001">
    <property type="protein sequence ID" value="KAJ1736266.1"/>
    <property type="molecule type" value="Genomic_DNA"/>
</dbReference>
<proteinExistence type="predicted"/>
<protein>
    <submittedName>
        <fullName evidence="2">Uncharacterized protein</fullName>
    </submittedName>
</protein>
<dbReference type="Proteomes" id="UP001143981">
    <property type="component" value="Unassembled WGS sequence"/>
</dbReference>
<organism evidence="2 3">
    <name type="scientific">Coemansia biformis</name>
    <dbReference type="NCBI Taxonomy" id="1286918"/>
    <lineage>
        <taxon>Eukaryota</taxon>
        <taxon>Fungi</taxon>
        <taxon>Fungi incertae sedis</taxon>
        <taxon>Zoopagomycota</taxon>
        <taxon>Kickxellomycotina</taxon>
        <taxon>Kickxellomycetes</taxon>
        <taxon>Kickxellales</taxon>
        <taxon>Kickxellaceae</taxon>
        <taxon>Coemansia</taxon>
    </lineage>
</organism>
<name>A0A9W7YCD2_9FUNG</name>
<dbReference type="AlphaFoldDB" id="A0A9W7YCD2"/>
<evidence type="ECO:0000256" key="1">
    <source>
        <dbReference type="SAM" id="MobiDB-lite"/>
    </source>
</evidence>
<reference evidence="2" key="1">
    <citation type="submission" date="2022-07" db="EMBL/GenBank/DDBJ databases">
        <title>Phylogenomic reconstructions and comparative analyses of Kickxellomycotina fungi.</title>
        <authorList>
            <person name="Reynolds N.K."/>
            <person name="Stajich J.E."/>
            <person name="Barry K."/>
            <person name="Grigoriev I.V."/>
            <person name="Crous P."/>
            <person name="Smith M.E."/>
        </authorList>
    </citation>
    <scope>NUCLEOTIDE SEQUENCE</scope>
    <source>
        <strain evidence="2">BCRC 34381</strain>
    </source>
</reference>